<accession>A0A327KUY0</accession>
<evidence type="ECO:0000256" key="1">
    <source>
        <dbReference type="SAM" id="MobiDB-lite"/>
    </source>
</evidence>
<feature type="region of interest" description="Disordered" evidence="1">
    <location>
        <begin position="77"/>
        <end position="103"/>
    </location>
</feature>
<organism evidence="2 3">
    <name type="scientific">Rhodoplanes roseus</name>
    <dbReference type="NCBI Taxonomy" id="29409"/>
    <lineage>
        <taxon>Bacteria</taxon>
        <taxon>Pseudomonadati</taxon>
        <taxon>Pseudomonadota</taxon>
        <taxon>Alphaproteobacteria</taxon>
        <taxon>Hyphomicrobiales</taxon>
        <taxon>Nitrobacteraceae</taxon>
        <taxon>Rhodoplanes</taxon>
    </lineage>
</organism>
<evidence type="ECO:0000313" key="3">
    <source>
        <dbReference type="Proteomes" id="UP000249130"/>
    </source>
</evidence>
<dbReference type="EMBL" id="NPEX01000195">
    <property type="protein sequence ID" value="RAI41285.1"/>
    <property type="molecule type" value="Genomic_DNA"/>
</dbReference>
<proteinExistence type="predicted"/>
<name>A0A327KUY0_9BRAD</name>
<gene>
    <name evidence="2" type="ORF">CH341_21985</name>
</gene>
<dbReference type="Proteomes" id="UP000249130">
    <property type="component" value="Unassembled WGS sequence"/>
</dbReference>
<dbReference type="AlphaFoldDB" id="A0A327KUY0"/>
<evidence type="ECO:0000313" key="2">
    <source>
        <dbReference type="EMBL" id="RAI41285.1"/>
    </source>
</evidence>
<sequence length="103" mass="11326">MVLLCVLFAGMIAATILVEQSYNNPNRKSLTRPTGPREVSHVGTIQLAPGRDGRCPQYSFDNKTGWVAPSGLAPCDPFDQPMPTFGGNGTDRMDTIREGFRRR</sequence>
<protein>
    <submittedName>
        <fullName evidence="2">Uncharacterized protein</fullName>
    </submittedName>
</protein>
<reference evidence="2 3" key="1">
    <citation type="submission" date="2017-07" db="EMBL/GenBank/DDBJ databases">
        <title>Draft Genome Sequences of Select Purple Nonsulfur Bacteria.</title>
        <authorList>
            <person name="Lasarre B."/>
            <person name="Mckinlay J.B."/>
        </authorList>
    </citation>
    <scope>NUCLEOTIDE SEQUENCE [LARGE SCALE GENOMIC DNA]</scope>
    <source>
        <strain evidence="2 3">DSM 5909</strain>
    </source>
</reference>
<feature type="compositionally biased region" description="Basic and acidic residues" evidence="1">
    <location>
        <begin position="91"/>
        <end position="103"/>
    </location>
</feature>
<keyword evidence="3" id="KW-1185">Reference proteome</keyword>
<feature type="region of interest" description="Disordered" evidence="1">
    <location>
        <begin position="24"/>
        <end position="46"/>
    </location>
</feature>
<comment type="caution">
    <text evidence="2">The sequence shown here is derived from an EMBL/GenBank/DDBJ whole genome shotgun (WGS) entry which is preliminary data.</text>
</comment>